<dbReference type="GO" id="GO:0006281">
    <property type="term" value="P:DNA repair"/>
    <property type="evidence" value="ECO:0007669"/>
    <property type="project" value="TreeGrafter"/>
</dbReference>
<proteinExistence type="inferred from homology"/>
<dbReference type="InterPro" id="IPR050155">
    <property type="entry name" value="HAD-like_hydrolase_sf"/>
</dbReference>
<organism evidence="5">
    <name type="scientific">Caldithrix abyssi</name>
    <dbReference type="NCBI Taxonomy" id="187145"/>
    <lineage>
        <taxon>Bacteria</taxon>
        <taxon>Pseudomonadati</taxon>
        <taxon>Calditrichota</taxon>
        <taxon>Calditrichia</taxon>
        <taxon>Calditrichales</taxon>
        <taxon>Calditrichaceae</taxon>
        <taxon>Caldithrix</taxon>
    </lineage>
</organism>
<dbReference type="PANTHER" id="PTHR43434:SF1">
    <property type="entry name" value="PHOSPHOGLYCOLATE PHOSPHATASE"/>
    <property type="match status" value="1"/>
</dbReference>
<gene>
    <name evidence="5" type="ORF">ENJ89_04285</name>
</gene>
<comment type="caution">
    <text evidence="5">The sequence shown here is derived from an EMBL/GenBank/DDBJ whole genome shotgun (WGS) entry which is preliminary data.</text>
</comment>
<dbReference type="PROSITE" id="PS01228">
    <property type="entry name" value="COF_1"/>
    <property type="match status" value="1"/>
</dbReference>
<dbReference type="EC" id="3.1.3.18" evidence="4"/>
<accession>A0A7V5PNJ7</accession>
<evidence type="ECO:0000256" key="4">
    <source>
        <dbReference type="ARBA" id="ARBA00013078"/>
    </source>
</evidence>
<dbReference type="InterPro" id="IPR036412">
    <property type="entry name" value="HAD-like_sf"/>
</dbReference>
<dbReference type="Gene3D" id="1.10.150.240">
    <property type="entry name" value="Putative phosphatase, domain 2"/>
    <property type="match status" value="1"/>
</dbReference>
<evidence type="ECO:0000256" key="1">
    <source>
        <dbReference type="ARBA" id="ARBA00000830"/>
    </source>
</evidence>
<dbReference type="InterPro" id="IPR041492">
    <property type="entry name" value="HAD_2"/>
</dbReference>
<name>A0A7V5PNJ7_CALAY</name>
<dbReference type="InterPro" id="IPR023214">
    <property type="entry name" value="HAD_sf"/>
</dbReference>
<dbReference type="SUPFAM" id="SSF56784">
    <property type="entry name" value="HAD-like"/>
    <property type="match status" value="1"/>
</dbReference>
<dbReference type="GO" id="GO:0005829">
    <property type="term" value="C:cytosol"/>
    <property type="evidence" value="ECO:0007669"/>
    <property type="project" value="TreeGrafter"/>
</dbReference>
<protein>
    <recommendedName>
        <fullName evidence="4">phosphoglycolate phosphatase</fullName>
        <ecNumber evidence="4">3.1.3.18</ecNumber>
    </recommendedName>
</protein>
<evidence type="ECO:0000256" key="2">
    <source>
        <dbReference type="ARBA" id="ARBA00004818"/>
    </source>
</evidence>
<comment type="similarity">
    <text evidence="3">Belongs to the HAD-like hydrolase superfamily. CbbY/CbbZ/Gph/YieH family.</text>
</comment>
<dbReference type="AlphaFoldDB" id="A0A7V5PNJ7"/>
<dbReference type="EMBL" id="DROD01000289">
    <property type="protein sequence ID" value="HHJ52391.1"/>
    <property type="molecule type" value="Genomic_DNA"/>
</dbReference>
<sequence>MKNKPKLLLFDIDGTLLSARGIPKRVFLEMMKDWYPDYRNGFQLNFSGLTDPLIVEKILEMNDSPHSKDENLIKCMLKDFVERLEVELTPTNPPIILPGVWRLLKRCKRIPHCKLGLVTGNMERGAEVKLEAAGLDQFFRVGAFGSDHADRSKLPPIAIRRAREYFGHPFAKEDIWIIGDSIYDVRCGKDNALRTLAVATGVTARQALSDEQPDAVLPDLSDTEQVLRILELDSD</sequence>
<keyword evidence="5" id="KW-0378">Hydrolase</keyword>
<dbReference type="Gene3D" id="3.40.50.1000">
    <property type="entry name" value="HAD superfamily/HAD-like"/>
    <property type="match status" value="1"/>
</dbReference>
<evidence type="ECO:0000256" key="3">
    <source>
        <dbReference type="ARBA" id="ARBA00006171"/>
    </source>
</evidence>
<evidence type="ECO:0000313" key="5">
    <source>
        <dbReference type="EMBL" id="HHJ52391.1"/>
    </source>
</evidence>
<dbReference type="SFLD" id="SFLDG01129">
    <property type="entry name" value="C1.5:_HAD__Beta-PGM__Phosphata"/>
    <property type="match status" value="1"/>
</dbReference>
<reference evidence="5" key="1">
    <citation type="journal article" date="2020" name="mSystems">
        <title>Genome- and Community-Level Interaction Insights into Carbon Utilization and Element Cycling Functions of Hydrothermarchaeota in Hydrothermal Sediment.</title>
        <authorList>
            <person name="Zhou Z."/>
            <person name="Liu Y."/>
            <person name="Xu W."/>
            <person name="Pan J."/>
            <person name="Luo Z.H."/>
            <person name="Li M."/>
        </authorList>
    </citation>
    <scope>NUCLEOTIDE SEQUENCE [LARGE SCALE GENOMIC DNA]</scope>
    <source>
        <strain evidence="5">HyVt-527</strain>
    </source>
</reference>
<comment type="pathway">
    <text evidence="2">Organic acid metabolism; glycolate biosynthesis; glycolate from 2-phosphoglycolate: step 1/1.</text>
</comment>
<dbReference type="GO" id="GO:0008967">
    <property type="term" value="F:phosphoglycolate phosphatase activity"/>
    <property type="evidence" value="ECO:0007669"/>
    <property type="project" value="UniProtKB-EC"/>
</dbReference>
<comment type="catalytic activity">
    <reaction evidence="1">
        <text>2-phosphoglycolate + H2O = glycolate + phosphate</text>
        <dbReference type="Rhea" id="RHEA:14369"/>
        <dbReference type="ChEBI" id="CHEBI:15377"/>
        <dbReference type="ChEBI" id="CHEBI:29805"/>
        <dbReference type="ChEBI" id="CHEBI:43474"/>
        <dbReference type="ChEBI" id="CHEBI:58033"/>
        <dbReference type="EC" id="3.1.3.18"/>
    </reaction>
</comment>
<dbReference type="InterPro" id="IPR023198">
    <property type="entry name" value="PGP-like_dom2"/>
</dbReference>
<dbReference type="PANTHER" id="PTHR43434">
    <property type="entry name" value="PHOSPHOGLYCOLATE PHOSPHATASE"/>
    <property type="match status" value="1"/>
</dbReference>
<dbReference type="Pfam" id="PF13419">
    <property type="entry name" value="HAD_2"/>
    <property type="match status" value="1"/>
</dbReference>
<dbReference type="SFLD" id="SFLDS00003">
    <property type="entry name" value="Haloacid_Dehalogenase"/>
    <property type="match status" value="1"/>
</dbReference>
<dbReference type="Proteomes" id="UP000886124">
    <property type="component" value="Unassembled WGS sequence"/>
</dbReference>